<keyword evidence="6 8" id="KW-0315">Glutamine amidotransferase</keyword>
<dbReference type="AlphaFoldDB" id="A0A179B9S0"/>
<name>A0A179B9S0_RHILE</name>
<evidence type="ECO:0000259" key="11">
    <source>
        <dbReference type="PROSITE" id="PS51278"/>
    </source>
</evidence>
<comment type="pathway">
    <text evidence="1">Amino-acid biosynthesis; L-asparagine biosynthesis; L-asparagine from L-aspartate (L-Gln route): step 1/1.</text>
</comment>
<gene>
    <name evidence="12" type="ORF">A4U53_34935</name>
</gene>
<organism evidence="12">
    <name type="scientific">Rhizobium leguminosarum</name>
    <dbReference type="NCBI Taxonomy" id="384"/>
    <lineage>
        <taxon>Bacteria</taxon>
        <taxon>Pseudomonadati</taxon>
        <taxon>Pseudomonadota</taxon>
        <taxon>Alphaproteobacteria</taxon>
        <taxon>Hyphomicrobiales</taxon>
        <taxon>Rhizobiaceae</taxon>
        <taxon>Rhizobium/Agrobacterium group</taxon>
        <taxon>Rhizobium</taxon>
    </lineage>
</organism>
<dbReference type="InterPro" id="IPR014729">
    <property type="entry name" value="Rossmann-like_a/b/a_fold"/>
</dbReference>
<dbReference type="Gene3D" id="3.60.20.10">
    <property type="entry name" value="Glutamine Phosphoribosylpyrophosphate, subunit 1, domain 1"/>
    <property type="match status" value="1"/>
</dbReference>
<dbReference type="InterPro" id="IPR006426">
    <property type="entry name" value="Asn_synth_AEB"/>
</dbReference>
<dbReference type="PANTHER" id="PTHR43284">
    <property type="entry name" value="ASPARAGINE SYNTHETASE (GLUTAMINE-HYDROLYZING)"/>
    <property type="match status" value="1"/>
</dbReference>
<proteinExistence type="inferred from homology"/>
<evidence type="ECO:0000256" key="9">
    <source>
        <dbReference type="PIRSR" id="PIRSR001589-2"/>
    </source>
</evidence>
<dbReference type="GO" id="GO:0005829">
    <property type="term" value="C:cytosol"/>
    <property type="evidence" value="ECO:0007669"/>
    <property type="project" value="TreeGrafter"/>
</dbReference>
<comment type="similarity">
    <text evidence="2">Belongs to the asparagine synthetase family.</text>
</comment>
<dbReference type="GO" id="GO:0004066">
    <property type="term" value="F:asparagine synthase (glutamine-hydrolyzing) activity"/>
    <property type="evidence" value="ECO:0007669"/>
    <property type="project" value="UniProtKB-EC"/>
</dbReference>
<evidence type="ECO:0000256" key="3">
    <source>
        <dbReference type="ARBA" id="ARBA00012737"/>
    </source>
</evidence>
<dbReference type="InterPro" id="IPR001962">
    <property type="entry name" value="Asn_synthase"/>
</dbReference>
<evidence type="ECO:0000256" key="5">
    <source>
        <dbReference type="ARBA" id="ARBA00022840"/>
    </source>
</evidence>
<keyword evidence="8" id="KW-0028">Amino-acid biosynthesis</keyword>
<dbReference type="Pfam" id="PF13537">
    <property type="entry name" value="GATase_7"/>
    <property type="match status" value="1"/>
</dbReference>
<dbReference type="InterPro" id="IPR051786">
    <property type="entry name" value="ASN_synthetase/amidase"/>
</dbReference>
<sequence>MCGVAGYLGYVADGAALLAAMAGAIAHRGPDSEGIDIFPQAGLAHRRLAIVDLGNGQQPMASENGRFVISFNGEIFNHVELRRDLEAQGHRFRTSADTEVILHLFERYGERCLSLLNGDFAFAIWDSLRERMFLARDRMGVRPLFYTRHRGAVYFASEVKSLLKVPGLQAMLDIKALDQILTLWAPIAPRTAFQNIFELEPATYAVIDRNGMTTTPYWELEFPDHGDYLGVAAEEELEDLLMDAVRLRLRADVQVGCYLSGGLDSSVIAAIASRLDTQPLRTFAIGFESREHDESYFQSIMVDHLQTRHVQTLMTSGDIAADFPDVVRHMERPVIRSAPAPLYALARLVRSNGIKAVLTGEGADEIFAGYDLFKEARVRRFCARQPGSRFRPLLFRKLYPYLPNLRRQTPEYLSAFFMAGSANIGDPLFSHRPRFRSTSSTKMFFSRDVKNALGGYDAAEEIVSLLPSDFRRWHPLNQAQYLETRFLLPGYILSSQGDRMAMAHGIEGRFPFLDHRLVEFAARLHPEQKLKGLDEKHVLRAVAGKLLPKEISERRKQPYRAPDTEAFVGETKHEFVDAALGADSVRRSGIFDPVTVEKLHRKCAAGAPSGFRDNAAFVAILSTQLWQETFAAGSPSRAVA</sequence>
<dbReference type="PANTHER" id="PTHR43284:SF1">
    <property type="entry name" value="ASPARAGINE SYNTHETASE"/>
    <property type="match status" value="1"/>
</dbReference>
<dbReference type="InterPro" id="IPR033738">
    <property type="entry name" value="AsnB_N"/>
</dbReference>
<dbReference type="CDD" id="cd01991">
    <property type="entry name" value="Asn_synthase_B_C"/>
    <property type="match status" value="1"/>
</dbReference>
<evidence type="ECO:0000256" key="2">
    <source>
        <dbReference type="ARBA" id="ARBA00005752"/>
    </source>
</evidence>
<dbReference type="PROSITE" id="PS51278">
    <property type="entry name" value="GATASE_TYPE_2"/>
    <property type="match status" value="1"/>
</dbReference>
<dbReference type="NCBIfam" id="TIGR01536">
    <property type="entry name" value="asn_synth_AEB"/>
    <property type="match status" value="1"/>
</dbReference>
<dbReference type="GO" id="GO:0005524">
    <property type="term" value="F:ATP binding"/>
    <property type="evidence" value="ECO:0007669"/>
    <property type="project" value="UniProtKB-KW"/>
</dbReference>
<evidence type="ECO:0000256" key="4">
    <source>
        <dbReference type="ARBA" id="ARBA00022741"/>
    </source>
</evidence>
<dbReference type="GO" id="GO:0006529">
    <property type="term" value="P:asparagine biosynthetic process"/>
    <property type="evidence" value="ECO:0007669"/>
    <property type="project" value="UniProtKB-KW"/>
</dbReference>
<dbReference type="Gene3D" id="3.40.50.620">
    <property type="entry name" value="HUPs"/>
    <property type="match status" value="2"/>
</dbReference>
<keyword evidence="8" id="KW-0061">Asparagine biosynthesis</keyword>
<evidence type="ECO:0000256" key="7">
    <source>
        <dbReference type="ARBA" id="ARBA00048741"/>
    </source>
</evidence>
<dbReference type="Pfam" id="PF00733">
    <property type="entry name" value="Asn_synthase"/>
    <property type="match status" value="1"/>
</dbReference>
<dbReference type="SUPFAM" id="SSF56235">
    <property type="entry name" value="N-terminal nucleophile aminohydrolases (Ntn hydrolases)"/>
    <property type="match status" value="1"/>
</dbReference>
<dbReference type="InterPro" id="IPR029055">
    <property type="entry name" value="Ntn_hydrolases_N"/>
</dbReference>
<dbReference type="SUPFAM" id="SSF52402">
    <property type="entry name" value="Adenine nucleotide alpha hydrolases-like"/>
    <property type="match status" value="1"/>
</dbReference>
<comment type="caution">
    <text evidence="12">The sequence shown here is derived from an EMBL/GenBank/DDBJ whole genome shotgun (WGS) entry which is preliminary data.</text>
</comment>
<dbReference type="CDD" id="cd00712">
    <property type="entry name" value="AsnB"/>
    <property type="match status" value="1"/>
</dbReference>
<evidence type="ECO:0000256" key="6">
    <source>
        <dbReference type="ARBA" id="ARBA00022962"/>
    </source>
</evidence>
<reference evidence="12" key="1">
    <citation type="submission" date="2016-04" db="EMBL/GenBank/DDBJ databases">
        <title>Fast-growing isolate from the root nodules of Vavilovia formosa.</title>
        <authorList>
            <person name="Kimeklis A."/>
            <person name="Safronova V."/>
            <person name="Belimov A."/>
            <person name="Andronov E."/>
        </authorList>
    </citation>
    <scope>NUCLEOTIDE SEQUENCE [LARGE SCALE GENOMIC DNA]</scope>
    <source>
        <strain evidence="12">Vaf-46</strain>
    </source>
</reference>
<comment type="catalytic activity">
    <reaction evidence="7">
        <text>L-aspartate + L-glutamine + ATP + H2O = L-asparagine + L-glutamate + AMP + diphosphate + H(+)</text>
        <dbReference type="Rhea" id="RHEA:12228"/>
        <dbReference type="ChEBI" id="CHEBI:15377"/>
        <dbReference type="ChEBI" id="CHEBI:15378"/>
        <dbReference type="ChEBI" id="CHEBI:29985"/>
        <dbReference type="ChEBI" id="CHEBI:29991"/>
        <dbReference type="ChEBI" id="CHEBI:30616"/>
        <dbReference type="ChEBI" id="CHEBI:33019"/>
        <dbReference type="ChEBI" id="CHEBI:58048"/>
        <dbReference type="ChEBI" id="CHEBI:58359"/>
        <dbReference type="ChEBI" id="CHEBI:456215"/>
        <dbReference type="EC" id="6.3.5.4"/>
    </reaction>
</comment>
<evidence type="ECO:0000256" key="8">
    <source>
        <dbReference type="PIRSR" id="PIRSR001589-1"/>
    </source>
</evidence>
<dbReference type="EMBL" id="LWBS01000456">
    <property type="protein sequence ID" value="OAP88472.1"/>
    <property type="molecule type" value="Genomic_DNA"/>
</dbReference>
<accession>A0A179B9S0</accession>
<keyword evidence="4 9" id="KW-0547">Nucleotide-binding</keyword>
<dbReference type="PIRSF" id="PIRSF001589">
    <property type="entry name" value="Asn_synthetase_glu-h"/>
    <property type="match status" value="1"/>
</dbReference>
<feature type="domain" description="Glutamine amidotransferase type-2" evidence="11">
    <location>
        <begin position="2"/>
        <end position="210"/>
    </location>
</feature>
<dbReference type="EC" id="6.3.5.4" evidence="3"/>
<feature type="site" description="Important for beta-aspartyl-AMP intermediate formation" evidence="10">
    <location>
        <position position="361"/>
    </location>
</feature>
<feature type="binding site" evidence="9">
    <location>
        <position position="285"/>
    </location>
    <ligand>
        <name>ATP</name>
        <dbReference type="ChEBI" id="CHEBI:30616"/>
    </ligand>
</feature>
<evidence type="ECO:0000256" key="1">
    <source>
        <dbReference type="ARBA" id="ARBA00005187"/>
    </source>
</evidence>
<feature type="binding site" evidence="9">
    <location>
        <position position="97"/>
    </location>
    <ligand>
        <name>L-glutamine</name>
        <dbReference type="ChEBI" id="CHEBI:58359"/>
    </ligand>
</feature>
<dbReference type="InterPro" id="IPR017932">
    <property type="entry name" value="GATase_2_dom"/>
</dbReference>
<protein>
    <recommendedName>
        <fullName evidence="3">asparagine synthase (glutamine-hydrolyzing)</fullName>
        <ecNumber evidence="3">6.3.5.4</ecNumber>
    </recommendedName>
</protein>
<evidence type="ECO:0000313" key="12">
    <source>
        <dbReference type="EMBL" id="OAP88472.1"/>
    </source>
</evidence>
<keyword evidence="5 9" id="KW-0067">ATP-binding</keyword>
<feature type="active site" description="For GATase activity" evidence="8">
    <location>
        <position position="2"/>
    </location>
</feature>
<evidence type="ECO:0000256" key="10">
    <source>
        <dbReference type="PIRSR" id="PIRSR001589-3"/>
    </source>
</evidence>